<accession>A0A2H0N5R3</accession>
<comment type="caution">
    <text evidence="2">The sequence shown here is derived from an EMBL/GenBank/DDBJ whole genome shotgun (WGS) entry which is preliminary data.</text>
</comment>
<evidence type="ECO:0000313" key="2">
    <source>
        <dbReference type="EMBL" id="PIR03455.1"/>
    </source>
</evidence>
<feature type="domain" description="N-acetyltransferase" evidence="1">
    <location>
        <begin position="1"/>
        <end position="154"/>
    </location>
</feature>
<gene>
    <name evidence="2" type="ORF">COV60_00255</name>
</gene>
<dbReference type="Pfam" id="PF00583">
    <property type="entry name" value="Acetyltransf_1"/>
    <property type="match status" value="1"/>
</dbReference>
<proteinExistence type="predicted"/>
<dbReference type="SUPFAM" id="SSF55729">
    <property type="entry name" value="Acyl-CoA N-acyltransferases (Nat)"/>
    <property type="match status" value="1"/>
</dbReference>
<dbReference type="Gene3D" id="3.40.630.30">
    <property type="match status" value="1"/>
</dbReference>
<reference evidence="2 3" key="1">
    <citation type="submission" date="2017-09" db="EMBL/GenBank/DDBJ databases">
        <title>Depth-based differentiation of microbial function through sediment-hosted aquifers and enrichment of novel symbionts in the deep terrestrial subsurface.</title>
        <authorList>
            <person name="Probst A.J."/>
            <person name="Ladd B."/>
            <person name="Jarett J.K."/>
            <person name="Geller-Mcgrath D.E."/>
            <person name="Sieber C.M."/>
            <person name="Emerson J.B."/>
            <person name="Anantharaman K."/>
            <person name="Thomas B.C."/>
            <person name="Malmstrom R."/>
            <person name="Stieglmeier M."/>
            <person name="Klingl A."/>
            <person name="Woyke T."/>
            <person name="Ryan C.M."/>
            <person name="Banfield J.F."/>
        </authorList>
    </citation>
    <scope>NUCLEOTIDE SEQUENCE [LARGE SCALE GENOMIC DNA]</scope>
    <source>
        <strain evidence="2">CG11_big_fil_rev_8_21_14_0_20_43_7</strain>
    </source>
</reference>
<dbReference type="InterPro" id="IPR000182">
    <property type="entry name" value="GNAT_dom"/>
</dbReference>
<dbReference type="PROSITE" id="PS51186">
    <property type="entry name" value="GNAT"/>
    <property type="match status" value="1"/>
</dbReference>
<dbReference type="AlphaFoldDB" id="A0A2H0N5R3"/>
<organism evidence="2 3">
    <name type="scientific">Candidatus Magasanikbacteria bacterium CG11_big_fil_rev_8_21_14_0_20_43_7</name>
    <dbReference type="NCBI Taxonomy" id="1974654"/>
    <lineage>
        <taxon>Bacteria</taxon>
        <taxon>Candidatus Magasanikiibacteriota</taxon>
    </lineage>
</organism>
<dbReference type="EMBL" id="PCWM01000006">
    <property type="protein sequence ID" value="PIR03455.1"/>
    <property type="molecule type" value="Genomic_DNA"/>
</dbReference>
<name>A0A2H0N5R3_9BACT</name>
<sequence length="189" mass="20856">MPPSKADALDLAKRVFGIDQGEVLGAEVDERLMNADVVFSFVNGDTMIGFVTLERLFDDVLYLTGAAIDPPYQGQGLTKQAIRQVQQEIHTRYLVFRTQSIHAWKLAHSYCDEIYPSPGTVVPGYIDEVAGRIKNKVGVFPVTSGHYGGKKFHAKPIHADSILQTWWDGLCDFEHGDAVVCIGVFPAFG</sequence>
<dbReference type="Proteomes" id="UP000229782">
    <property type="component" value="Unassembled WGS sequence"/>
</dbReference>
<evidence type="ECO:0000259" key="1">
    <source>
        <dbReference type="PROSITE" id="PS51186"/>
    </source>
</evidence>
<dbReference type="InterPro" id="IPR016181">
    <property type="entry name" value="Acyl_CoA_acyltransferase"/>
</dbReference>
<dbReference type="GO" id="GO:0016747">
    <property type="term" value="F:acyltransferase activity, transferring groups other than amino-acyl groups"/>
    <property type="evidence" value="ECO:0007669"/>
    <property type="project" value="InterPro"/>
</dbReference>
<dbReference type="CDD" id="cd04301">
    <property type="entry name" value="NAT_SF"/>
    <property type="match status" value="1"/>
</dbReference>
<protein>
    <recommendedName>
        <fullName evidence="1">N-acetyltransferase domain-containing protein</fullName>
    </recommendedName>
</protein>
<evidence type="ECO:0000313" key="3">
    <source>
        <dbReference type="Proteomes" id="UP000229782"/>
    </source>
</evidence>